<comment type="caution">
    <text evidence="1">The sequence shown here is derived from an EMBL/GenBank/DDBJ whole genome shotgun (WGS) entry which is preliminary data.</text>
</comment>
<evidence type="ECO:0000313" key="1">
    <source>
        <dbReference type="EMBL" id="KAG0428133.1"/>
    </source>
</evidence>
<proteinExistence type="predicted"/>
<keyword evidence="2" id="KW-1185">Reference proteome</keyword>
<dbReference type="EMBL" id="JABSTQ010009560">
    <property type="protein sequence ID" value="KAG0428133.1"/>
    <property type="molecule type" value="Genomic_DNA"/>
</dbReference>
<protein>
    <submittedName>
        <fullName evidence="1">Uncharacterized protein</fullName>
    </submittedName>
</protein>
<gene>
    <name evidence="1" type="ORF">HPB47_024843</name>
</gene>
<name>A0AC60Q394_IXOPE</name>
<evidence type="ECO:0000313" key="2">
    <source>
        <dbReference type="Proteomes" id="UP000805193"/>
    </source>
</evidence>
<reference evidence="1 2" key="1">
    <citation type="journal article" date="2020" name="Cell">
        <title>Large-Scale Comparative Analyses of Tick Genomes Elucidate Their Genetic Diversity and Vector Capacities.</title>
        <authorList>
            <consortium name="Tick Genome and Microbiome Consortium (TIGMIC)"/>
            <person name="Jia N."/>
            <person name="Wang J."/>
            <person name="Shi W."/>
            <person name="Du L."/>
            <person name="Sun Y."/>
            <person name="Zhan W."/>
            <person name="Jiang J.F."/>
            <person name="Wang Q."/>
            <person name="Zhang B."/>
            <person name="Ji P."/>
            <person name="Bell-Sakyi L."/>
            <person name="Cui X.M."/>
            <person name="Yuan T.T."/>
            <person name="Jiang B.G."/>
            <person name="Yang W.F."/>
            <person name="Lam T.T."/>
            <person name="Chang Q.C."/>
            <person name="Ding S.J."/>
            <person name="Wang X.J."/>
            <person name="Zhu J.G."/>
            <person name="Ruan X.D."/>
            <person name="Zhao L."/>
            <person name="Wei J.T."/>
            <person name="Ye R.Z."/>
            <person name="Que T.C."/>
            <person name="Du C.H."/>
            <person name="Zhou Y.H."/>
            <person name="Cheng J.X."/>
            <person name="Dai P.F."/>
            <person name="Guo W.B."/>
            <person name="Han X.H."/>
            <person name="Huang E.J."/>
            <person name="Li L.F."/>
            <person name="Wei W."/>
            <person name="Gao Y.C."/>
            <person name="Liu J.Z."/>
            <person name="Shao H.Z."/>
            <person name="Wang X."/>
            <person name="Wang C.C."/>
            <person name="Yang T.C."/>
            <person name="Huo Q.B."/>
            <person name="Li W."/>
            <person name="Chen H.Y."/>
            <person name="Chen S.E."/>
            <person name="Zhou L.G."/>
            <person name="Ni X.B."/>
            <person name="Tian J.H."/>
            <person name="Sheng Y."/>
            <person name="Liu T."/>
            <person name="Pan Y.S."/>
            <person name="Xia L.Y."/>
            <person name="Li J."/>
            <person name="Zhao F."/>
            <person name="Cao W.C."/>
        </authorList>
    </citation>
    <scope>NUCLEOTIDE SEQUENCE [LARGE SCALE GENOMIC DNA]</scope>
    <source>
        <strain evidence="1">Iper-2018</strain>
    </source>
</reference>
<dbReference type="Proteomes" id="UP000805193">
    <property type="component" value="Unassembled WGS sequence"/>
</dbReference>
<organism evidence="1 2">
    <name type="scientific">Ixodes persulcatus</name>
    <name type="common">Taiga tick</name>
    <dbReference type="NCBI Taxonomy" id="34615"/>
    <lineage>
        <taxon>Eukaryota</taxon>
        <taxon>Metazoa</taxon>
        <taxon>Ecdysozoa</taxon>
        <taxon>Arthropoda</taxon>
        <taxon>Chelicerata</taxon>
        <taxon>Arachnida</taxon>
        <taxon>Acari</taxon>
        <taxon>Parasitiformes</taxon>
        <taxon>Ixodida</taxon>
        <taxon>Ixodoidea</taxon>
        <taxon>Ixodidae</taxon>
        <taxon>Ixodinae</taxon>
        <taxon>Ixodes</taxon>
    </lineage>
</organism>
<sequence>MILADSQPVVHTSSPRQAFKLVFFAHFVFNIVYRKETSLCLEFMQRWVAASVQDAMVPRCQSGPVHQLGLVLRF</sequence>
<accession>A0AC60Q394</accession>